<name>A0ABW3CGJ2_9ACTN</name>
<feature type="non-terminal residue" evidence="1">
    <location>
        <position position="1"/>
    </location>
</feature>
<evidence type="ECO:0008006" key="3">
    <source>
        <dbReference type="Google" id="ProtNLM"/>
    </source>
</evidence>
<accession>A0ABW3CGJ2</accession>
<dbReference type="Gene3D" id="3.60.15.10">
    <property type="entry name" value="Ribonuclease Z/Hydroxyacylglutathione hydrolase-like"/>
    <property type="match status" value="1"/>
</dbReference>
<sequence>RFPVTGPVRYTMTARTAVELIGIARPRRAFPVHYEGWAHFKDGRAALEQALTAAPDDVRQRLSWLPIGTPQHLQ</sequence>
<organism evidence="1 2">
    <name type="scientific">Actinomadura adrarensis</name>
    <dbReference type="NCBI Taxonomy" id="1819600"/>
    <lineage>
        <taxon>Bacteria</taxon>
        <taxon>Bacillati</taxon>
        <taxon>Actinomycetota</taxon>
        <taxon>Actinomycetes</taxon>
        <taxon>Streptosporangiales</taxon>
        <taxon>Thermomonosporaceae</taxon>
        <taxon>Actinomadura</taxon>
    </lineage>
</organism>
<dbReference type="InterPro" id="IPR036866">
    <property type="entry name" value="RibonucZ/Hydroxyglut_hydro"/>
</dbReference>
<evidence type="ECO:0000313" key="1">
    <source>
        <dbReference type="EMBL" id="MFD0852694.1"/>
    </source>
</evidence>
<dbReference type="Proteomes" id="UP001597083">
    <property type="component" value="Unassembled WGS sequence"/>
</dbReference>
<protein>
    <recommendedName>
        <fullName evidence="3">MBL fold metallo-hydrolase</fullName>
    </recommendedName>
</protein>
<reference evidence="2" key="1">
    <citation type="journal article" date="2019" name="Int. J. Syst. Evol. Microbiol.">
        <title>The Global Catalogue of Microorganisms (GCM) 10K type strain sequencing project: providing services to taxonomists for standard genome sequencing and annotation.</title>
        <authorList>
            <consortium name="The Broad Institute Genomics Platform"/>
            <consortium name="The Broad Institute Genome Sequencing Center for Infectious Disease"/>
            <person name="Wu L."/>
            <person name="Ma J."/>
        </authorList>
    </citation>
    <scope>NUCLEOTIDE SEQUENCE [LARGE SCALE GENOMIC DNA]</scope>
    <source>
        <strain evidence="2">JCM 31696</strain>
    </source>
</reference>
<evidence type="ECO:0000313" key="2">
    <source>
        <dbReference type="Proteomes" id="UP001597083"/>
    </source>
</evidence>
<proteinExistence type="predicted"/>
<gene>
    <name evidence="1" type="ORF">ACFQ07_10685</name>
</gene>
<keyword evidence="2" id="KW-1185">Reference proteome</keyword>
<comment type="caution">
    <text evidence="1">The sequence shown here is derived from an EMBL/GenBank/DDBJ whole genome shotgun (WGS) entry which is preliminary data.</text>
</comment>
<dbReference type="EMBL" id="JBHTIR010001553">
    <property type="protein sequence ID" value="MFD0852694.1"/>
    <property type="molecule type" value="Genomic_DNA"/>
</dbReference>